<sequence length="87" mass="10226">MLLALLCFYCTNFVHFFLPQRREFPTIGGNDCHSRRYTYQYRQKKDLVKWLWITVSLVMLCIPLLPLVLGLGFFTAFLSFAILDETA</sequence>
<dbReference type="EMBL" id="JBGMEK010000033">
    <property type="protein sequence ID" value="MFA0812127.1"/>
    <property type="molecule type" value="Genomic_DNA"/>
</dbReference>
<reference evidence="2 3" key="1">
    <citation type="submission" date="2024-08" db="EMBL/GenBank/DDBJ databases">
        <authorList>
            <person name="Ishaq N."/>
        </authorList>
    </citation>
    <scope>NUCLEOTIDE SEQUENCE [LARGE SCALE GENOMIC DNA]</scope>
    <source>
        <strain evidence="2 3">DSM 18651</strain>
    </source>
</reference>
<dbReference type="RefSeq" id="WP_371839752.1">
    <property type="nucleotide sequence ID" value="NZ_JBGMEK010000033.1"/>
</dbReference>
<dbReference type="Proteomes" id="UP001569428">
    <property type="component" value="Unassembled WGS sequence"/>
</dbReference>
<name>A0ABV4P1D5_9GAMM</name>
<evidence type="ECO:0000313" key="2">
    <source>
        <dbReference type="EMBL" id="MFA0812127.1"/>
    </source>
</evidence>
<gene>
    <name evidence="2" type="ORF">ACCI49_14520</name>
</gene>
<accession>A0ABV4P1D5</accession>
<feature type="transmembrane region" description="Helical" evidence="1">
    <location>
        <begin position="50"/>
        <end position="83"/>
    </location>
</feature>
<keyword evidence="3" id="KW-1185">Reference proteome</keyword>
<organism evidence="2 3">
    <name type="scientific">Microbulbifer epialgicus</name>
    <dbReference type="NCBI Taxonomy" id="393907"/>
    <lineage>
        <taxon>Bacteria</taxon>
        <taxon>Pseudomonadati</taxon>
        <taxon>Pseudomonadota</taxon>
        <taxon>Gammaproteobacteria</taxon>
        <taxon>Cellvibrionales</taxon>
        <taxon>Microbulbiferaceae</taxon>
        <taxon>Microbulbifer</taxon>
    </lineage>
</organism>
<evidence type="ECO:0000313" key="3">
    <source>
        <dbReference type="Proteomes" id="UP001569428"/>
    </source>
</evidence>
<proteinExistence type="predicted"/>
<keyword evidence="1" id="KW-0812">Transmembrane</keyword>
<comment type="caution">
    <text evidence="2">The sequence shown here is derived from an EMBL/GenBank/DDBJ whole genome shotgun (WGS) entry which is preliminary data.</text>
</comment>
<keyword evidence="1" id="KW-0472">Membrane</keyword>
<keyword evidence="1" id="KW-1133">Transmembrane helix</keyword>
<protein>
    <submittedName>
        <fullName evidence="2">Uncharacterized protein</fullName>
    </submittedName>
</protein>
<evidence type="ECO:0000256" key="1">
    <source>
        <dbReference type="SAM" id="Phobius"/>
    </source>
</evidence>